<proteinExistence type="predicted"/>
<dbReference type="AlphaFoldDB" id="A0A8C9GNG5"/>
<feature type="region of interest" description="Disordered" evidence="1">
    <location>
        <begin position="1"/>
        <end position="24"/>
    </location>
</feature>
<evidence type="ECO:0000313" key="3">
    <source>
        <dbReference type="Proteomes" id="UP000694416"/>
    </source>
</evidence>
<reference evidence="2" key="1">
    <citation type="submission" date="2025-08" db="UniProtKB">
        <authorList>
            <consortium name="Ensembl"/>
        </authorList>
    </citation>
    <scope>IDENTIFICATION</scope>
</reference>
<evidence type="ECO:0000256" key="1">
    <source>
        <dbReference type="SAM" id="MobiDB-lite"/>
    </source>
</evidence>
<protein>
    <submittedName>
        <fullName evidence="2">Uncharacterized protein</fullName>
    </submittedName>
</protein>
<feature type="region of interest" description="Disordered" evidence="1">
    <location>
        <begin position="38"/>
        <end position="158"/>
    </location>
</feature>
<sequence>MRPHVTRVTQRGNEVRPTSPEQGMGVKGLGLLWVFLPHPQRGGQKSSPHTPRQHPARPTSLSQGARPGRGGGWGNGRDAHRGDKGDSRATPSILSPGERGHPGRAGSVPGARPLPASPPAGPGPPPATERTRAVPGPAPAAAPAPWPLTPGPRSRPGTFDHVAVDGGAELLARALVEILPVDDPHLLQEGGLAALACAQQQDLHQPLHTPARAIYEGKELELMFT</sequence>
<accession>A0A8C9GNG5</accession>
<feature type="compositionally biased region" description="Pro residues" evidence="1">
    <location>
        <begin position="136"/>
        <end position="150"/>
    </location>
</feature>
<reference evidence="2" key="2">
    <citation type="submission" date="2025-09" db="UniProtKB">
        <authorList>
            <consortium name="Ensembl"/>
        </authorList>
    </citation>
    <scope>IDENTIFICATION</scope>
</reference>
<dbReference type="Proteomes" id="UP000694416">
    <property type="component" value="Unplaced"/>
</dbReference>
<evidence type="ECO:0000313" key="2">
    <source>
        <dbReference type="Ensembl" id="ENSPTEP00000007161.1"/>
    </source>
</evidence>
<keyword evidence="3" id="KW-1185">Reference proteome</keyword>
<feature type="compositionally biased region" description="Pro residues" evidence="1">
    <location>
        <begin position="115"/>
        <end position="127"/>
    </location>
</feature>
<feature type="compositionally biased region" description="Basic and acidic residues" evidence="1">
    <location>
        <begin position="77"/>
        <end position="87"/>
    </location>
</feature>
<organism evidence="2 3">
    <name type="scientific">Piliocolobus tephrosceles</name>
    <name type="common">Ugandan red Colobus</name>
    <dbReference type="NCBI Taxonomy" id="591936"/>
    <lineage>
        <taxon>Eukaryota</taxon>
        <taxon>Metazoa</taxon>
        <taxon>Chordata</taxon>
        <taxon>Craniata</taxon>
        <taxon>Vertebrata</taxon>
        <taxon>Euteleostomi</taxon>
        <taxon>Mammalia</taxon>
        <taxon>Eutheria</taxon>
        <taxon>Euarchontoglires</taxon>
        <taxon>Primates</taxon>
        <taxon>Haplorrhini</taxon>
        <taxon>Catarrhini</taxon>
        <taxon>Cercopithecidae</taxon>
        <taxon>Colobinae</taxon>
        <taxon>Piliocolobus</taxon>
    </lineage>
</organism>
<dbReference type="Ensembl" id="ENSPTET00000010950.1">
    <property type="protein sequence ID" value="ENSPTEP00000007161.1"/>
    <property type="gene ID" value="ENSPTEG00000008173.1"/>
</dbReference>
<name>A0A8C9GNG5_9PRIM</name>